<dbReference type="EMBL" id="AP021857">
    <property type="protein sequence ID" value="BBO20129.1"/>
    <property type="molecule type" value="Genomic_DNA"/>
</dbReference>
<gene>
    <name evidence="1" type="ORF">DSYM_08280</name>
</gene>
<reference evidence="1" key="1">
    <citation type="journal article" name="DNA Res.">
        <title>The physiological potential of anammox bacteria as revealed by their core genome structure.</title>
        <authorList>
            <person name="Okubo T."/>
            <person name="Toyoda A."/>
            <person name="Fukuhara K."/>
            <person name="Uchiyama I."/>
            <person name="Harigaya Y."/>
            <person name="Kuroiwa M."/>
            <person name="Suzuki T."/>
            <person name="Murakami Y."/>
            <person name="Suwa Y."/>
            <person name="Takami H."/>
        </authorList>
    </citation>
    <scope>NUCLEOTIDE SEQUENCE</scope>
    <source>
        <strain evidence="1">317325-3</strain>
    </source>
</reference>
<dbReference type="KEGG" id="ddz:DSYM_08280"/>
<proteinExistence type="predicted"/>
<evidence type="ECO:0000313" key="1">
    <source>
        <dbReference type="EMBL" id="BBO20129.1"/>
    </source>
</evidence>
<dbReference type="AlphaFoldDB" id="A0A809QXI8"/>
<name>A0A809QXI8_9PROT</name>
<dbReference type="Proteomes" id="UP000662914">
    <property type="component" value="Chromosome"/>
</dbReference>
<organism evidence="1 2">
    <name type="scientific">Candidatus Desulfobacillus denitrificans</name>
    <dbReference type="NCBI Taxonomy" id="2608985"/>
    <lineage>
        <taxon>Bacteria</taxon>
        <taxon>Pseudomonadati</taxon>
        <taxon>Pseudomonadota</taxon>
        <taxon>Betaproteobacteria</taxon>
        <taxon>Candidatus Desulfobacillus</taxon>
    </lineage>
</organism>
<sequence>MGEGDGDEQAKRAARVKCVFLMATHPGVAGMAVGAQLRHAIAQT</sequence>
<accession>A0A809QXI8</accession>
<evidence type="ECO:0000313" key="2">
    <source>
        <dbReference type="Proteomes" id="UP000662914"/>
    </source>
</evidence>
<protein>
    <submittedName>
        <fullName evidence="1">Uncharacterized protein</fullName>
    </submittedName>
</protein>